<keyword evidence="1" id="KW-0472">Membrane</keyword>
<accession>A0A2R6AVQ0</accession>
<dbReference type="EMBL" id="NEXE01000060">
    <property type="protein sequence ID" value="PSN90437.1"/>
    <property type="molecule type" value="Genomic_DNA"/>
</dbReference>
<reference evidence="2 3" key="1">
    <citation type="submission" date="2017-04" db="EMBL/GenBank/DDBJ databases">
        <title>Novel microbial lineages endemic to geothermal iron-oxide mats fill important gaps in the evolutionary history of Archaea.</title>
        <authorList>
            <person name="Jay Z.J."/>
            <person name="Beam J.P."/>
            <person name="Dlakic M."/>
            <person name="Rusch D.B."/>
            <person name="Kozubal M.A."/>
            <person name="Inskeep W.P."/>
        </authorList>
    </citation>
    <scope>NUCLEOTIDE SEQUENCE [LARGE SCALE GENOMIC DNA]</scope>
    <source>
        <strain evidence="2">OSP_D</strain>
    </source>
</reference>
<feature type="transmembrane region" description="Helical" evidence="1">
    <location>
        <begin position="84"/>
        <end position="104"/>
    </location>
</feature>
<evidence type="ECO:0000313" key="2">
    <source>
        <dbReference type="EMBL" id="PSN90437.1"/>
    </source>
</evidence>
<dbReference type="AlphaFoldDB" id="A0A2R6AVQ0"/>
<comment type="caution">
    <text evidence="2">The sequence shown here is derived from an EMBL/GenBank/DDBJ whole genome shotgun (WGS) entry which is preliminary data.</text>
</comment>
<keyword evidence="1" id="KW-1133">Transmembrane helix</keyword>
<dbReference type="Proteomes" id="UP000240322">
    <property type="component" value="Unassembled WGS sequence"/>
</dbReference>
<keyword evidence="1" id="KW-0812">Transmembrane</keyword>
<gene>
    <name evidence="2" type="ORF">B9Q03_06855</name>
</gene>
<proteinExistence type="predicted"/>
<feature type="transmembrane region" description="Helical" evidence="1">
    <location>
        <begin position="110"/>
        <end position="133"/>
    </location>
</feature>
<protein>
    <submittedName>
        <fullName evidence="2">Uncharacterized protein</fullName>
    </submittedName>
</protein>
<evidence type="ECO:0000313" key="3">
    <source>
        <dbReference type="Proteomes" id="UP000240322"/>
    </source>
</evidence>
<sequence>MSITSGLRDHRSWVTSHTECPNCHYEFNFGDSKWGSVSAVRLGPNWIFICPNCKTKQSSLLKKGKVEGLELIIDRTFTPLPIRALSGTATFAIVLIVLIFATSGNPSSGLLVYGSAINLTSYAAYIIWLGFIIRSSRRP</sequence>
<name>A0A2R6AVQ0_9ARCH</name>
<organism evidence="2 3">
    <name type="scientific">Candidatus Marsarchaeota G2 archaeon OSP_D</name>
    <dbReference type="NCBI Taxonomy" id="1978157"/>
    <lineage>
        <taxon>Archaea</taxon>
        <taxon>Candidatus Marsarchaeota</taxon>
        <taxon>Candidatus Marsarchaeota group 2</taxon>
    </lineage>
</organism>
<evidence type="ECO:0000256" key="1">
    <source>
        <dbReference type="SAM" id="Phobius"/>
    </source>
</evidence>